<keyword evidence="1" id="KW-0805">Transcription regulation</keyword>
<dbReference type="Pfam" id="PF12833">
    <property type="entry name" value="HTH_18"/>
    <property type="match status" value="1"/>
</dbReference>
<dbReference type="Proteomes" id="UP000032582">
    <property type="component" value="Unassembled WGS sequence"/>
</dbReference>
<dbReference type="PANTHER" id="PTHR47504:SF3">
    <property type="entry name" value="HTH-TYPE TRANSCRIPTIONAL REGULATOR YKGA-RELATED"/>
    <property type="match status" value="1"/>
</dbReference>
<organism evidence="5 6">
    <name type="scientific">Morganella morganii</name>
    <name type="common">Proteus morganii</name>
    <dbReference type="NCBI Taxonomy" id="582"/>
    <lineage>
        <taxon>Bacteria</taxon>
        <taxon>Pseudomonadati</taxon>
        <taxon>Pseudomonadota</taxon>
        <taxon>Gammaproteobacteria</taxon>
        <taxon>Enterobacterales</taxon>
        <taxon>Morganellaceae</taxon>
        <taxon>Morganella</taxon>
    </lineage>
</organism>
<dbReference type="Pfam" id="PF14526">
    <property type="entry name" value="Cass2"/>
    <property type="match status" value="1"/>
</dbReference>
<keyword evidence="3" id="KW-0804">Transcription</keyword>
<dbReference type="InterPro" id="IPR018062">
    <property type="entry name" value="HTH_AraC-typ_CS"/>
</dbReference>
<reference evidence="5 6" key="1">
    <citation type="submission" date="2015-02" db="EMBL/GenBank/DDBJ databases">
        <title>Whole genome shotgun sequencing of cultured foodborne pathogen.</title>
        <authorList>
            <person name="Timme R."/>
            <person name="Allard M.W."/>
            <person name="Strain E."/>
            <person name="Evans P.S."/>
            <person name="Brown E."/>
        </authorList>
    </citation>
    <scope>NUCLEOTIDE SEQUENCE [LARGE SCALE GENOMIC DNA]</scope>
    <source>
        <strain evidence="5 6">GCSL-TSO-24</strain>
    </source>
</reference>
<accession>A0A0D8L648</accession>
<dbReference type="InterPro" id="IPR020449">
    <property type="entry name" value="Tscrpt_reg_AraC-type_HTH"/>
</dbReference>
<dbReference type="SUPFAM" id="SSF46689">
    <property type="entry name" value="Homeodomain-like"/>
    <property type="match status" value="2"/>
</dbReference>
<dbReference type="InterPro" id="IPR029441">
    <property type="entry name" value="Cass2"/>
</dbReference>
<proteinExistence type="predicted"/>
<dbReference type="InterPro" id="IPR009057">
    <property type="entry name" value="Homeodomain-like_sf"/>
</dbReference>
<evidence type="ECO:0000256" key="2">
    <source>
        <dbReference type="ARBA" id="ARBA00023125"/>
    </source>
</evidence>
<dbReference type="GO" id="GO:0043565">
    <property type="term" value="F:sequence-specific DNA binding"/>
    <property type="evidence" value="ECO:0007669"/>
    <property type="project" value="InterPro"/>
</dbReference>
<evidence type="ECO:0000259" key="4">
    <source>
        <dbReference type="PROSITE" id="PS01124"/>
    </source>
</evidence>
<protein>
    <submittedName>
        <fullName evidence="5">Right origin-binding protein</fullName>
    </submittedName>
</protein>
<dbReference type="SMART" id="SM00342">
    <property type="entry name" value="HTH_ARAC"/>
    <property type="match status" value="1"/>
</dbReference>
<dbReference type="SUPFAM" id="SSF55136">
    <property type="entry name" value="Probable bacterial effector-binding domain"/>
    <property type="match status" value="1"/>
</dbReference>
<evidence type="ECO:0000256" key="3">
    <source>
        <dbReference type="ARBA" id="ARBA00023163"/>
    </source>
</evidence>
<evidence type="ECO:0000313" key="6">
    <source>
        <dbReference type="Proteomes" id="UP000032582"/>
    </source>
</evidence>
<dbReference type="InterPro" id="IPR011256">
    <property type="entry name" value="Reg_factor_effector_dom_sf"/>
</dbReference>
<dbReference type="GO" id="GO:0003700">
    <property type="term" value="F:DNA-binding transcription factor activity"/>
    <property type="evidence" value="ECO:0007669"/>
    <property type="project" value="InterPro"/>
</dbReference>
<comment type="caution">
    <text evidence="5">The sequence shown here is derived from an EMBL/GenBank/DDBJ whole genome shotgun (WGS) entry which is preliminary data.</text>
</comment>
<dbReference type="Gene3D" id="1.10.10.60">
    <property type="entry name" value="Homeodomain-like"/>
    <property type="match status" value="2"/>
</dbReference>
<dbReference type="InterPro" id="IPR018060">
    <property type="entry name" value="HTH_AraC"/>
</dbReference>
<sequence length="312" mass="36664">MLKHDNTVTESVDSVPVTDKEQDDNAFYLSVIKDIILWIEHNLDKSLQLDVVAERSGYTKWYFQRIFKRFTNMTLAGYIRRRRLTKAATELRLTTQNIGDIALKYQFDSQQSFARRFKAVFNMTPTEYRRNPNWDLTTLQPPVQLEMPPLPQPDIIMLDEIPVMEKGYHYQSPLDEIGHLHEEIRTTFWRDFIRLVSPDLPYCYVRTAYDKTSDQPECIAIGYHIGVDDPAFIVQENALIPAVINRGKYAKFHFDGLFRDYRDFTFNVYLYALPQLGLCRRPGLDIEKYTRTEAITDNPPEHLCVDYYIPVL</sequence>
<dbReference type="EMBL" id="JZSH01000353">
    <property type="protein sequence ID" value="KJF76313.1"/>
    <property type="molecule type" value="Genomic_DNA"/>
</dbReference>
<dbReference type="Gene3D" id="3.20.80.10">
    <property type="entry name" value="Regulatory factor, effector binding domain"/>
    <property type="match status" value="1"/>
</dbReference>
<evidence type="ECO:0000313" key="5">
    <source>
        <dbReference type="EMBL" id="KJF76313.1"/>
    </source>
</evidence>
<dbReference type="PANTHER" id="PTHR47504">
    <property type="entry name" value="RIGHT ORIGIN-BINDING PROTEIN"/>
    <property type="match status" value="1"/>
</dbReference>
<name>A0A0D8L648_MORMO</name>
<evidence type="ECO:0000256" key="1">
    <source>
        <dbReference type="ARBA" id="ARBA00023015"/>
    </source>
</evidence>
<keyword evidence="2" id="KW-0238">DNA-binding</keyword>
<dbReference type="PATRIC" id="fig|582.24.peg.6145"/>
<dbReference type="PROSITE" id="PS00041">
    <property type="entry name" value="HTH_ARAC_FAMILY_1"/>
    <property type="match status" value="1"/>
</dbReference>
<dbReference type="PROSITE" id="PS01124">
    <property type="entry name" value="HTH_ARAC_FAMILY_2"/>
    <property type="match status" value="1"/>
</dbReference>
<dbReference type="InterPro" id="IPR050959">
    <property type="entry name" value="MarA-like"/>
</dbReference>
<dbReference type="AlphaFoldDB" id="A0A0D8L648"/>
<gene>
    <name evidence="5" type="ORF">UA45_19275</name>
</gene>
<feature type="domain" description="HTH araC/xylS-type" evidence="4">
    <location>
        <begin position="33"/>
        <end position="131"/>
    </location>
</feature>
<dbReference type="PRINTS" id="PR00032">
    <property type="entry name" value="HTHARAC"/>
</dbReference>